<feature type="region of interest" description="Disordered" evidence="2">
    <location>
        <begin position="31"/>
        <end position="52"/>
    </location>
</feature>
<evidence type="ECO:0000256" key="1">
    <source>
        <dbReference type="ARBA" id="ARBA00023002"/>
    </source>
</evidence>
<organism evidence="4 5">
    <name type="scientific">Streptomyces hundungensis</name>
    <dbReference type="NCBI Taxonomy" id="1077946"/>
    <lineage>
        <taxon>Bacteria</taxon>
        <taxon>Bacillati</taxon>
        <taxon>Actinomycetota</taxon>
        <taxon>Actinomycetes</taxon>
        <taxon>Kitasatosporales</taxon>
        <taxon>Streptomycetaceae</taxon>
        <taxon>Streptomyces</taxon>
    </lineage>
</organism>
<evidence type="ECO:0000256" key="2">
    <source>
        <dbReference type="SAM" id="MobiDB-lite"/>
    </source>
</evidence>
<accession>A0A387HAW3</accession>
<dbReference type="PANTHER" id="PTHR11699">
    <property type="entry name" value="ALDEHYDE DEHYDROGENASE-RELATED"/>
    <property type="match status" value="1"/>
</dbReference>
<dbReference type="InterPro" id="IPR016162">
    <property type="entry name" value="Ald_DH_N"/>
</dbReference>
<keyword evidence="5" id="KW-1185">Reference proteome</keyword>
<evidence type="ECO:0000313" key="4">
    <source>
        <dbReference type="EMBL" id="AYG78100.1"/>
    </source>
</evidence>
<dbReference type="InterPro" id="IPR015590">
    <property type="entry name" value="Aldehyde_DH_dom"/>
</dbReference>
<dbReference type="AlphaFoldDB" id="A0A387HAW3"/>
<dbReference type="Proteomes" id="UP000271554">
    <property type="component" value="Chromosome"/>
</dbReference>
<dbReference type="RefSeq" id="WP_120719445.1">
    <property type="nucleotide sequence ID" value="NZ_CP032698.1"/>
</dbReference>
<dbReference type="KEGG" id="shun:DWB77_00207"/>
<dbReference type="InterPro" id="IPR016161">
    <property type="entry name" value="Ald_DH/histidinol_DH"/>
</dbReference>
<dbReference type="EC" id="1.2.1.79" evidence="4"/>
<name>A0A387HAW3_9ACTN</name>
<dbReference type="GO" id="GO:0036243">
    <property type="term" value="F:succinate-semialdehyde dehydrogenase (NADP+) activity"/>
    <property type="evidence" value="ECO:0007669"/>
    <property type="project" value="UniProtKB-EC"/>
</dbReference>
<keyword evidence="1 4" id="KW-0560">Oxidoreductase</keyword>
<dbReference type="Gene3D" id="3.40.309.10">
    <property type="entry name" value="Aldehyde Dehydrogenase, Chain A, domain 2"/>
    <property type="match status" value="1"/>
</dbReference>
<dbReference type="InterPro" id="IPR016163">
    <property type="entry name" value="Ald_DH_C"/>
</dbReference>
<dbReference type="OrthoDB" id="4153287at2"/>
<sequence>MRPCPYTYRELLGPVVARALAAATLPTASHDAAPMHSGMSSRPAPPPPTCSAADAREAVARAREAHQTWLAAGAEARGAAITRLRAEVSLRRHVLEGALGHSTGLGAADAAEECWDADRVLRHGTGGFGAALHRWSRLPHRVHVPDRLDVTPAVTVSYGDDARPLASLFEGALPALLRGGAVVTEVSARSAPTALTVSALARDAGLPPGAWQVVVRGEAADGIRDAGLRAVLAEHADALASLCCPPGAVGTDRPRPPCMLVLRHDGSARAAARGAVRGCFTRAGRGCAATPLIVVHASRAEDFLENFIHRAASFTGTTALANERQYIRLTEWTDTAVAAGARALVPRPRAAGNRPGGAPPVPDPVILTDPGHLHDVRPDIPLGPVALVLRFTRWAEVLDHARHTGRHLSVFTRTRLSQLVPQFAGLPAHRIHLNQPPRPGLLP</sequence>
<reference evidence="4 5" key="1">
    <citation type="submission" date="2018-10" db="EMBL/GenBank/DDBJ databases">
        <title>Relationship between Morphology and Antimicrobial Activity in Streptomyces.</title>
        <authorList>
            <person name="Kang H.J."/>
            <person name="Kim S.B."/>
        </authorList>
    </citation>
    <scope>NUCLEOTIDE SEQUENCE [LARGE SCALE GENOMIC DNA]</scope>
    <source>
        <strain evidence="4 5">BH38</strain>
    </source>
</reference>
<evidence type="ECO:0000313" key="5">
    <source>
        <dbReference type="Proteomes" id="UP000271554"/>
    </source>
</evidence>
<protein>
    <submittedName>
        <fullName evidence="4">Succinate-semialdehyde dehydrogenase [NADP(+)] 2</fullName>
        <ecNumber evidence="4">1.2.1.79</ecNumber>
    </submittedName>
</protein>
<proteinExistence type="predicted"/>
<feature type="domain" description="Aldehyde dehydrogenase" evidence="3">
    <location>
        <begin position="265"/>
        <end position="413"/>
    </location>
</feature>
<dbReference type="Gene3D" id="3.40.605.10">
    <property type="entry name" value="Aldehyde Dehydrogenase, Chain A, domain 1"/>
    <property type="match status" value="1"/>
</dbReference>
<feature type="domain" description="Aldehyde dehydrogenase" evidence="3">
    <location>
        <begin position="48"/>
        <end position="216"/>
    </location>
</feature>
<dbReference type="SUPFAM" id="SSF53720">
    <property type="entry name" value="ALDH-like"/>
    <property type="match status" value="1"/>
</dbReference>
<dbReference type="Pfam" id="PF00171">
    <property type="entry name" value="Aldedh"/>
    <property type="match status" value="2"/>
</dbReference>
<evidence type="ECO:0000259" key="3">
    <source>
        <dbReference type="Pfam" id="PF00171"/>
    </source>
</evidence>
<gene>
    <name evidence="4" type="primary">gabD2_1</name>
    <name evidence="4" type="ORF">DWB77_00207</name>
</gene>
<dbReference type="EMBL" id="CP032698">
    <property type="protein sequence ID" value="AYG78100.1"/>
    <property type="molecule type" value="Genomic_DNA"/>
</dbReference>